<gene>
    <name evidence="1" type="ORF">TSAR_010070</name>
</gene>
<sequence>MTLSKSPNDQVLVCRQELTLYSLNAAENSGPLKQRRFPEDYRRDSKQCARSSISIAIHTQSCARTNTSHHSTLWHGSHRLVLYLFCTESGPQNPQSKTPRGGRGSLGMIIKSLLTVLA</sequence>
<name>A0A232FKV2_9HYME</name>
<dbReference type="EMBL" id="NNAY01000101">
    <property type="protein sequence ID" value="OXU30977.1"/>
    <property type="molecule type" value="Genomic_DNA"/>
</dbReference>
<proteinExistence type="predicted"/>
<evidence type="ECO:0000313" key="1">
    <source>
        <dbReference type="EMBL" id="OXU30977.1"/>
    </source>
</evidence>
<accession>A0A232FKV2</accession>
<dbReference type="OrthoDB" id="2157530at2759"/>
<protein>
    <submittedName>
        <fullName evidence="1">Uncharacterized protein</fullName>
    </submittedName>
</protein>
<organism evidence="1 2">
    <name type="scientific">Trichomalopsis sarcophagae</name>
    <dbReference type="NCBI Taxonomy" id="543379"/>
    <lineage>
        <taxon>Eukaryota</taxon>
        <taxon>Metazoa</taxon>
        <taxon>Ecdysozoa</taxon>
        <taxon>Arthropoda</taxon>
        <taxon>Hexapoda</taxon>
        <taxon>Insecta</taxon>
        <taxon>Pterygota</taxon>
        <taxon>Neoptera</taxon>
        <taxon>Endopterygota</taxon>
        <taxon>Hymenoptera</taxon>
        <taxon>Apocrita</taxon>
        <taxon>Proctotrupomorpha</taxon>
        <taxon>Chalcidoidea</taxon>
        <taxon>Pteromalidae</taxon>
        <taxon>Pteromalinae</taxon>
        <taxon>Trichomalopsis</taxon>
    </lineage>
</organism>
<dbReference type="Proteomes" id="UP000215335">
    <property type="component" value="Unassembled WGS sequence"/>
</dbReference>
<keyword evidence="2" id="KW-1185">Reference proteome</keyword>
<evidence type="ECO:0000313" key="2">
    <source>
        <dbReference type="Proteomes" id="UP000215335"/>
    </source>
</evidence>
<dbReference type="AlphaFoldDB" id="A0A232FKV2"/>
<reference evidence="1 2" key="1">
    <citation type="journal article" date="2017" name="Curr. Biol.">
        <title>The Evolution of Venom by Co-option of Single-Copy Genes.</title>
        <authorList>
            <person name="Martinson E.O."/>
            <person name="Mrinalini"/>
            <person name="Kelkar Y.D."/>
            <person name="Chang C.H."/>
            <person name="Werren J.H."/>
        </authorList>
    </citation>
    <scope>NUCLEOTIDE SEQUENCE [LARGE SCALE GENOMIC DNA]</scope>
    <source>
        <strain evidence="1 2">Alberta</strain>
        <tissue evidence="1">Whole body</tissue>
    </source>
</reference>
<comment type="caution">
    <text evidence="1">The sequence shown here is derived from an EMBL/GenBank/DDBJ whole genome shotgun (WGS) entry which is preliminary data.</text>
</comment>